<feature type="transmembrane region" description="Helical" evidence="1">
    <location>
        <begin position="118"/>
        <end position="138"/>
    </location>
</feature>
<feature type="transmembrane region" description="Helical" evidence="1">
    <location>
        <begin position="297"/>
        <end position="317"/>
    </location>
</feature>
<name>A0A4Y8LFB6_9BACL</name>
<feature type="transmembrane region" description="Helical" evidence="1">
    <location>
        <begin position="260"/>
        <end position="285"/>
    </location>
</feature>
<gene>
    <name evidence="3" type="ORF">E2626_12275</name>
</gene>
<protein>
    <recommendedName>
        <fullName evidence="2">Nucleoside transporter/FeoB GTPase Gate domain-containing protein</fullName>
    </recommendedName>
</protein>
<feature type="domain" description="Nucleoside transporter/FeoB GTPase Gate" evidence="2">
    <location>
        <begin position="41"/>
        <end position="105"/>
    </location>
</feature>
<feature type="transmembrane region" description="Helical" evidence="1">
    <location>
        <begin position="337"/>
        <end position="357"/>
    </location>
</feature>
<evidence type="ECO:0000313" key="4">
    <source>
        <dbReference type="Proteomes" id="UP000297776"/>
    </source>
</evidence>
<evidence type="ECO:0000313" key="3">
    <source>
        <dbReference type="EMBL" id="TFE00253.1"/>
    </source>
</evidence>
<feature type="transmembrane region" description="Helical" evidence="1">
    <location>
        <begin position="78"/>
        <end position="97"/>
    </location>
</feature>
<keyword evidence="1" id="KW-0812">Transmembrane</keyword>
<evidence type="ECO:0000256" key="1">
    <source>
        <dbReference type="SAM" id="Phobius"/>
    </source>
</evidence>
<feature type="transmembrane region" description="Helical" evidence="1">
    <location>
        <begin position="144"/>
        <end position="164"/>
    </location>
</feature>
<dbReference type="Pfam" id="PF07670">
    <property type="entry name" value="Gate"/>
    <property type="match status" value="1"/>
</dbReference>
<accession>A0A4Y8LFB6</accession>
<dbReference type="RefSeq" id="WP_134382071.1">
    <property type="nucleotide sequence ID" value="NZ_SORX01000007.1"/>
</dbReference>
<feature type="transmembrane region" description="Helical" evidence="1">
    <location>
        <begin position="199"/>
        <end position="216"/>
    </location>
</feature>
<dbReference type="EMBL" id="SORX01000007">
    <property type="protein sequence ID" value="TFE00253.1"/>
    <property type="molecule type" value="Genomic_DNA"/>
</dbReference>
<evidence type="ECO:0000259" key="2">
    <source>
        <dbReference type="Pfam" id="PF07670"/>
    </source>
</evidence>
<comment type="caution">
    <text evidence="3">The sequence shown here is derived from an EMBL/GenBank/DDBJ whole genome shotgun (WGS) entry which is preliminary data.</text>
</comment>
<dbReference type="Proteomes" id="UP000297776">
    <property type="component" value="Unassembled WGS sequence"/>
</dbReference>
<dbReference type="AlphaFoldDB" id="A0A4Y8LFB6"/>
<keyword evidence="1" id="KW-0472">Membrane</keyword>
<dbReference type="OrthoDB" id="1645614at2"/>
<proteinExistence type="predicted"/>
<keyword evidence="4" id="KW-1185">Reference proteome</keyword>
<organism evidence="3 4">
    <name type="scientific">Jeotgalibacillus salarius</name>
    <dbReference type="NCBI Taxonomy" id="546023"/>
    <lineage>
        <taxon>Bacteria</taxon>
        <taxon>Bacillati</taxon>
        <taxon>Bacillota</taxon>
        <taxon>Bacilli</taxon>
        <taxon>Bacillales</taxon>
        <taxon>Caryophanaceae</taxon>
        <taxon>Jeotgalibacillus</taxon>
    </lineage>
</organism>
<feature type="transmembrane region" description="Helical" evidence="1">
    <location>
        <begin position="6"/>
        <end position="24"/>
    </location>
</feature>
<feature type="transmembrane region" description="Helical" evidence="1">
    <location>
        <begin position="36"/>
        <end position="58"/>
    </location>
</feature>
<sequence length="364" mass="40286">MKLKDHIISLLFFLSFIFLLVNPESTIEAAINGMQLFIEIIFPSLFPFFVLTSMLPSISWLNNFSKFFGHVMKPVFNVSGQGALVFLTGSLSGFPVGAKMTADMLKKNKISLPDAQRLICYTNGASPMFLIGAVAGGLMNQPSLGIILFLCHLAGNMIIGIFAGRLIKGDSLVKVPERNESVDYITLFRESVVISMKQLVVIGGFIIFFSVAIHSIENGIQSLHSDIPNEKLEILASGILELSNGVDAAVRQSENLQTTAMIVLAMVSFSGLCIHMQVVSFIDHLPISYKPYLLSRLFHMILSPLIFIIYTHFSPFAYDEVPAVQHVIMTFSRPVPYSQLITIISFSLCIIVMLVNVNKQKSRL</sequence>
<reference evidence="3 4" key="1">
    <citation type="submission" date="2019-03" db="EMBL/GenBank/DDBJ databases">
        <authorList>
            <person name="Yang Y."/>
        </authorList>
    </citation>
    <scope>NUCLEOTIDE SEQUENCE [LARGE SCALE GENOMIC DNA]</scope>
    <source>
        <strain evidence="3 4">ASL-1</strain>
    </source>
</reference>
<keyword evidence="1" id="KW-1133">Transmembrane helix</keyword>
<dbReference type="InterPro" id="IPR011642">
    <property type="entry name" value="Gate_dom"/>
</dbReference>